<keyword evidence="4" id="KW-0274">FAD</keyword>
<dbReference type="InterPro" id="IPR016169">
    <property type="entry name" value="FAD-bd_PCMH_sub2"/>
</dbReference>
<organism evidence="9 10">
    <name type="scientific">Clostridium ganghwense</name>
    <dbReference type="NCBI Taxonomy" id="312089"/>
    <lineage>
        <taxon>Bacteria</taxon>
        <taxon>Bacillati</taxon>
        <taxon>Bacillota</taxon>
        <taxon>Clostridia</taxon>
        <taxon>Eubacteriales</taxon>
        <taxon>Clostridiaceae</taxon>
        <taxon>Clostridium</taxon>
    </lineage>
</organism>
<name>A0ABT4CTZ9_9CLOT</name>
<dbReference type="PANTHER" id="PTHR11748">
    <property type="entry name" value="D-LACTATE DEHYDROGENASE"/>
    <property type="match status" value="1"/>
</dbReference>
<evidence type="ECO:0000256" key="1">
    <source>
        <dbReference type="ARBA" id="ARBA00001974"/>
    </source>
</evidence>
<evidence type="ECO:0000313" key="9">
    <source>
        <dbReference type="EMBL" id="MCY6371444.1"/>
    </source>
</evidence>
<comment type="similarity">
    <text evidence="2">Belongs to the FAD-binding oxidoreductase/transferase type 4 family.</text>
</comment>
<dbReference type="EC" id="1.1.2.4" evidence="7"/>
<evidence type="ECO:0000256" key="7">
    <source>
        <dbReference type="ARBA" id="ARBA00038897"/>
    </source>
</evidence>
<protein>
    <recommendedName>
        <fullName evidence="7">D-lactate dehydrogenase (cytochrome)</fullName>
        <ecNumber evidence="7">1.1.2.4</ecNumber>
    </recommendedName>
</protein>
<keyword evidence="3" id="KW-0285">Flavoprotein</keyword>
<dbReference type="InterPro" id="IPR016167">
    <property type="entry name" value="FAD-bd_PCMH_sub1"/>
</dbReference>
<dbReference type="SUPFAM" id="SSF56176">
    <property type="entry name" value="FAD-binding/transporter-associated domain-like"/>
    <property type="match status" value="1"/>
</dbReference>
<evidence type="ECO:0000256" key="5">
    <source>
        <dbReference type="ARBA" id="ARBA00022946"/>
    </source>
</evidence>
<dbReference type="Gene3D" id="1.10.45.10">
    <property type="entry name" value="Vanillyl-alcohol Oxidase, Chain A, domain 4"/>
    <property type="match status" value="1"/>
</dbReference>
<evidence type="ECO:0000256" key="3">
    <source>
        <dbReference type="ARBA" id="ARBA00022630"/>
    </source>
</evidence>
<dbReference type="InterPro" id="IPR006094">
    <property type="entry name" value="Oxid_FAD_bind_N"/>
</dbReference>
<evidence type="ECO:0000313" key="10">
    <source>
        <dbReference type="Proteomes" id="UP001079657"/>
    </source>
</evidence>
<dbReference type="Gene3D" id="3.30.43.10">
    <property type="entry name" value="Uridine Diphospho-n-acetylenolpyruvylglucosamine Reductase, domain 2"/>
    <property type="match status" value="1"/>
</dbReference>
<dbReference type="InterPro" id="IPR016166">
    <property type="entry name" value="FAD-bd_PCMH"/>
</dbReference>
<dbReference type="Pfam" id="PF01565">
    <property type="entry name" value="FAD_binding_4"/>
    <property type="match status" value="2"/>
</dbReference>
<feature type="domain" description="FAD-binding PCMH-type" evidence="8">
    <location>
        <begin position="23"/>
        <end position="261"/>
    </location>
</feature>
<dbReference type="InterPro" id="IPR016164">
    <property type="entry name" value="FAD-linked_Oxase-like_C"/>
</dbReference>
<dbReference type="EMBL" id="JAPQES010000004">
    <property type="protein sequence ID" value="MCY6371444.1"/>
    <property type="molecule type" value="Genomic_DNA"/>
</dbReference>
<comment type="cofactor">
    <cofactor evidence="1">
        <name>FAD</name>
        <dbReference type="ChEBI" id="CHEBI:57692"/>
    </cofactor>
</comment>
<keyword evidence="6" id="KW-0560">Oxidoreductase</keyword>
<dbReference type="SUPFAM" id="SSF55103">
    <property type="entry name" value="FAD-linked oxidases, C-terminal domain"/>
    <property type="match status" value="1"/>
</dbReference>
<dbReference type="InterPro" id="IPR036318">
    <property type="entry name" value="FAD-bd_PCMH-like_sf"/>
</dbReference>
<gene>
    <name evidence="9" type="ORF">OXH55_12410</name>
</gene>
<evidence type="ECO:0000256" key="6">
    <source>
        <dbReference type="ARBA" id="ARBA00023002"/>
    </source>
</evidence>
<sequence>MQNSLIRKIEKEHQDYLRDESRKIGKAESISFPKNEKEVIDILVNLNQIETLITTQGARTGIAASAVPQGGHILNLSRMNKITGLRYDDKTQTFFLKVQPGVLLSEIRKSLKDKEFNTENWTEESISSLELLKKSAPYFFSPDPTESTASIGGMVACNASGACSFKYGPTRNHIEALRIVLVDGDVISLKRGQEKASSEHFSLKTKSKRLIEGNIPRYDMPKVKNASGYYSIENMDLIDLFIGSEGTLGVVTEIELKLLKAPASIYGLTAFFPSEENALKFVQEIRKKSSPAAVEFFNSKALDLLRKEKEINPAFNKLLDLPSHFHTAIYVEYHGDSEDLVNTMVMKAGEIIENCGGDENNTWVATNPHAKEQLHFFRHAVPEAVNLLIDKRRKTNPGVTKLGTDMAVPDSSLEEVMDLYNKSLAQYNLDSVMFGHIGNNHIHVNILPNNMDDYNTGKQLYNNWAEKIVKMGGTVSAEHGIGKLKTALLKKMMSEKGIQEMKSLKKLFDPENRLNSGNLFEE</sequence>
<accession>A0ABT4CTZ9</accession>
<proteinExistence type="inferred from homology"/>
<dbReference type="InterPro" id="IPR004113">
    <property type="entry name" value="FAD-bd_oxidored_4_C"/>
</dbReference>
<evidence type="ECO:0000256" key="2">
    <source>
        <dbReference type="ARBA" id="ARBA00008000"/>
    </source>
</evidence>
<dbReference type="Proteomes" id="UP001079657">
    <property type="component" value="Unassembled WGS sequence"/>
</dbReference>
<dbReference type="PANTHER" id="PTHR11748:SF111">
    <property type="entry name" value="D-LACTATE DEHYDROGENASE, MITOCHONDRIAL-RELATED"/>
    <property type="match status" value="1"/>
</dbReference>
<reference evidence="9" key="1">
    <citation type="submission" date="2022-12" db="EMBL/GenBank/DDBJ databases">
        <authorList>
            <person name="Wang J."/>
        </authorList>
    </citation>
    <scope>NUCLEOTIDE SEQUENCE</scope>
    <source>
        <strain evidence="9">HY-42-06</strain>
    </source>
</reference>
<keyword evidence="5" id="KW-0809">Transit peptide</keyword>
<keyword evidence="10" id="KW-1185">Reference proteome</keyword>
<dbReference type="PROSITE" id="PS51387">
    <property type="entry name" value="FAD_PCMH"/>
    <property type="match status" value="1"/>
</dbReference>
<dbReference type="RefSeq" id="WP_268050305.1">
    <property type="nucleotide sequence ID" value="NZ_JAPQES010000004.1"/>
</dbReference>
<evidence type="ECO:0000256" key="4">
    <source>
        <dbReference type="ARBA" id="ARBA00022827"/>
    </source>
</evidence>
<comment type="caution">
    <text evidence="9">The sequence shown here is derived from an EMBL/GenBank/DDBJ whole genome shotgun (WGS) entry which is preliminary data.</text>
</comment>
<dbReference type="Gene3D" id="3.30.465.10">
    <property type="match status" value="1"/>
</dbReference>
<dbReference type="Gene3D" id="3.30.70.2740">
    <property type="match status" value="1"/>
</dbReference>
<dbReference type="Pfam" id="PF02913">
    <property type="entry name" value="FAD-oxidase_C"/>
    <property type="match status" value="1"/>
</dbReference>
<dbReference type="InterPro" id="IPR016171">
    <property type="entry name" value="Vanillyl_alc_oxidase_C-sub2"/>
</dbReference>
<evidence type="ECO:0000259" key="8">
    <source>
        <dbReference type="PROSITE" id="PS51387"/>
    </source>
</evidence>